<dbReference type="Proteomes" id="UP000235533">
    <property type="component" value="Unassembled WGS sequence"/>
</dbReference>
<proteinExistence type="predicted"/>
<organism evidence="1 2">
    <name type="scientific">Vibrio splendidus</name>
    <dbReference type="NCBI Taxonomy" id="29497"/>
    <lineage>
        <taxon>Bacteria</taxon>
        <taxon>Pseudomonadati</taxon>
        <taxon>Pseudomonadota</taxon>
        <taxon>Gammaproteobacteria</taxon>
        <taxon>Vibrionales</taxon>
        <taxon>Vibrionaceae</taxon>
        <taxon>Vibrio</taxon>
    </lineage>
</organism>
<dbReference type="EMBL" id="MCZF01000044">
    <property type="protein sequence ID" value="PMM62061.1"/>
    <property type="molecule type" value="Genomic_DNA"/>
</dbReference>
<dbReference type="AlphaFoldDB" id="A0A2N7JTW0"/>
<evidence type="ECO:0000313" key="2">
    <source>
        <dbReference type="Proteomes" id="UP000235533"/>
    </source>
</evidence>
<name>A0A2N7JTW0_VIBSP</name>
<evidence type="ECO:0000313" key="1">
    <source>
        <dbReference type="EMBL" id="PMM62061.1"/>
    </source>
</evidence>
<comment type="caution">
    <text evidence="1">The sequence shown here is derived from an EMBL/GenBank/DDBJ whole genome shotgun (WGS) entry which is preliminary data.</text>
</comment>
<protein>
    <submittedName>
        <fullName evidence="1">Uncharacterized protein</fullName>
    </submittedName>
</protein>
<reference evidence="2" key="1">
    <citation type="submission" date="2016-07" db="EMBL/GenBank/DDBJ databases">
        <title>Nontailed viruses are major unrecognized killers of bacteria in the ocean.</title>
        <authorList>
            <person name="Kauffman K."/>
            <person name="Hussain F."/>
            <person name="Yang J."/>
            <person name="Arevalo P."/>
            <person name="Brown J."/>
            <person name="Cutler M."/>
            <person name="Kelly L."/>
            <person name="Polz M.F."/>
        </authorList>
    </citation>
    <scope>NUCLEOTIDE SEQUENCE [LARGE SCALE GENOMIC DNA]</scope>
    <source>
        <strain evidence="2">10N.261.48.B5</strain>
    </source>
</reference>
<gene>
    <name evidence="1" type="ORF">BCT54_19565</name>
</gene>
<sequence length="101" mass="11737">MNAHQFSKRLQKLNEKYFGLCSYCRNPHIESCHTFSGLDYDNKVQDVGYCCKGRLAIVYVAGIYMAIDMNTPEGIATQRYLESTHPFARHYRRSTRADVKH</sequence>
<accession>A0A2N7JTW0</accession>